<keyword evidence="2 6" id="KW-0812">Transmembrane</keyword>
<dbReference type="PANTHER" id="PTHR30071">
    <property type="entry name" value="HEME EXPORTER PROTEIN C"/>
    <property type="match status" value="1"/>
</dbReference>
<feature type="transmembrane region" description="Helical" evidence="6">
    <location>
        <begin position="12"/>
        <end position="31"/>
    </location>
</feature>
<feature type="transmembrane region" description="Helical" evidence="6">
    <location>
        <begin position="139"/>
        <end position="163"/>
    </location>
</feature>
<evidence type="ECO:0000256" key="6">
    <source>
        <dbReference type="HAMAP-Rule" id="MF_01391"/>
    </source>
</evidence>
<evidence type="ECO:0000256" key="5">
    <source>
        <dbReference type="ARBA" id="ARBA00023136"/>
    </source>
</evidence>
<geneLocation type="plastid" evidence="8"/>
<keyword evidence="5 6" id="KW-0472">Membrane</keyword>
<feature type="transmembrane region" description="Helical" evidence="6">
    <location>
        <begin position="43"/>
        <end position="62"/>
    </location>
</feature>
<sequence>MNLTSIENHLVNLSFGLLMIALISYWFNIIFPQSEQIGILARISTTITNIVIGIALLMRWITHGYFPLSNLYESLLFLSWGTTLVHLILEKQNNSKLIGAISSPISLFTIAFATMSLPIDMKKASPLVPALRSNWLMMHVSIMMISYATLIIGSLLSVLFLIVSRGKNINLKGKSYNYNSIHNAELKYNNTYIAYTENPKNINLLERIDNLSYRTIGLGFPLLTIGIIAGAIWANEAWGSYWSWDPKETWALITWLIFASYLHTRLTKSWQGKKPAILASIGFLVIWICYLGVNFLGKGLHSYGWLPF</sequence>
<proteinExistence type="inferred from homology"/>
<dbReference type="GO" id="GO:0005886">
    <property type="term" value="C:plasma membrane"/>
    <property type="evidence" value="ECO:0007669"/>
    <property type="project" value="TreeGrafter"/>
</dbReference>
<dbReference type="InterPro" id="IPR002541">
    <property type="entry name" value="Cyt_c_assembly"/>
</dbReference>
<protein>
    <recommendedName>
        <fullName evidence="6">Cytochrome c biogenesis protein CcsA</fullName>
    </recommendedName>
</protein>
<evidence type="ECO:0000313" key="8">
    <source>
        <dbReference type="EMBL" id="QBA96204.1"/>
    </source>
</evidence>
<reference evidence="8" key="1">
    <citation type="submission" date="2018-02" db="EMBL/GenBank/DDBJ databases">
        <title>Two new species of Gelidium (Gelidiales, Rhodophyta) from California, USA.</title>
        <authorList>
            <person name="Hughey J.R."/>
            <person name="Boo G.H."/>
        </authorList>
    </citation>
    <scope>NUCLEOTIDE SEQUENCE</scope>
</reference>
<feature type="transmembrane region" description="Helical" evidence="6">
    <location>
        <begin position="276"/>
        <end position="297"/>
    </location>
</feature>
<evidence type="ECO:0000256" key="3">
    <source>
        <dbReference type="ARBA" id="ARBA00022748"/>
    </source>
</evidence>
<keyword evidence="4 6" id="KW-1133">Transmembrane helix</keyword>
<dbReference type="NCBIfam" id="TIGR03144">
    <property type="entry name" value="cytochr_II_ccsB"/>
    <property type="match status" value="1"/>
</dbReference>
<dbReference type="GO" id="GO:0042651">
    <property type="term" value="C:thylakoid membrane"/>
    <property type="evidence" value="ECO:0007669"/>
    <property type="project" value="UniProtKB-UniRule"/>
</dbReference>
<comment type="subcellular location">
    <subcellularLocation>
        <location evidence="6">Cellular thylakoid membrane</location>
        <topology evidence="6">Multi-pass membrane protein</topology>
    </subcellularLocation>
    <subcellularLocation>
        <location evidence="1">Membrane</location>
        <topology evidence="1">Multi-pass membrane protein</topology>
    </subcellularLocation>
</comment>
<name>A0A411FRT7_9FLOR</name>
<dbReference type="GeneID" id="39338316"/>
<feature type="domain" description="Cytochrome c assembly protein" evidence="7">
    <location>
        <begin position="68"/>
        <end position="301"/>
    </location>
</feature>
<comment type="function">
    <text evidence="6">Required during biogenesis of c-type cytochromes (cytochrome c6 and cytochrome f) at the step of heme attachment.</text>
</comment>
<dbReference type="HAMAP" id="MF_01391">
    <property type="entry name" value="CytC_CcsA"/>
    <property type="match status" value="1"/>
</dbReference>
<accession>A0A411FRT7</accession>
<dbReference type="AlphaFoldDB" id="A0A411FRT7"/>
<evidence type="ECO:0000256" key="1">
    <source>
        <dbReference type="ARBA" id="ARBA00004141"/>
    </source>
</evidence>
<feature type="transmembrane region" description="Helical" evidence="6">
    <location>
        <begin position="74"/>
        <end position="90"/>
    </location>
</feature>
<dbReference type="InterPro" id="IPR017562">
    <property type="entry name" value="Cyt_c_biogenesis_CcsA"/>
</dbReference>
<dbReference type="GO" id="GO:0020037">
    <property type="term" value="F:heme binding"/>
    <property type="evidence" value="ECO:0007669"/>
    <property type="project" value="InterPro"/>
</dbReference>
<dbReference type="InterPro" id="IPR045062">
    <property type="entry name" value="Cyt_c_biogenesis_CcsA/CcmC"/>
</dbReference>
<comment type="subunit">
    <text evidence="6">May interact with Ccs1.</text>
</comment>
<comment type="similarity">
    <text evidence="6">Belongs to the CcmF/CycK/Ccl1/NrfE/CcsA family.</text>
</comment>
<feature type="transmembrane region" description="Helical" evidence="6">
    <location>
        <begin position="215"/>
        <end position="234"/>
    </location>
</feature>
<dbReference type="RefSeq" id="YP_009564853.1">
    <property type="nucleotide sequence ID" value="NC_041173.1"/>
</dbReference>
<keyword evidence="8" id="KW-0934">Plastid</keyword>
<keyword evidence="3 6" id="KW-0201">Cytochrome c-type biogenesis</keyword>
<feature type="transmembrane region" description="Helical" evidence="6">
    <location>
        <begin position="97"/>
        <end position="119"/>
    </location>
</feature>
<organism evidence="8">
    <name type="scientific">Gelidium coulteri</name>
    <dbReference type="NCBI Taxonomy" id="28849"/>
    <lineage>
        <taxon>Eukaryota</taxon>
        <taxon>Rhodophyta</taxon>
        <taxon>Florideophyceae</taxon>
        <taxon>Rhodymeniophycidae</taxon>
        <taxon>Gelidiales</taxon>
        <taxon>Gelidiaceae</taxon>
        <taxon>Gelidium</taxon>
    </lineage>
</organism>
<dbReference type="Pfam" id="PF01578">
    <property type="entry name" value="Cytochrom_C_asm"/>
    <property type="match status" value="1"/>
</dbReference>
<evidence type="ECO:0000259" key="7">
    <source>
        <dbReference type="Pfam" id="PF01578"/>
    </source>
</evidence>
<evidence type="ECO:0000256" key="4">
    <source>
        <dbReference type="ARBA" id="ARBA00022989"/>
    </source>
</evidence>
<gene>
    <name evidence="6 8" type="primary">ccsA</name>
</gene>
<feature type="transmembrane region" description="Helical" evidence="6">
    <location>
        <begin position="249"/>
        <end position="264"/>
    </location>
</feature>
<keyword evidence="6" id="KW-0793">Thylakoid</keyword>
<evidence type="ECO:0000256" key="2">
    <source>
        <dbReference type="ARBA" id="ARBA00022692"/>
    </source>
</evidence>
<dbReference type="GO" id="GO:0017004">
    <property type="term" value="P:cytochrome complex assembly"/>
    <property type="evidence" value="ECO:0007669"/>
    <property type="project" value="UniProtKB-UniRule"/>
</dbReference>
<dbReference type="PANTHER" id="PTHR30071:SF1">
    <property type="entry name" value="CYTOCHROME B_B6 PROTEIN-RELATED"/>
    <property type="match status" value="1"/>
</dbReference>
<dbReference type="EMBL" id="MG922858">
    <property type="protein sequence ID" value="QBA96204.1"/>
    <property type="molecule type" value="Genomic_DNA"/>
</dbReference>